<keyword evidence="2" id="KW-1185">Reference proteome</keyword>
<gene>
    <name evidence="1" type="ORF">PG993_011524</name>
</gene>
<comment type="caution">
    <text evidence="1">The sequence shown here is derived from an EMBL/GenBank/DDBJ whole genome shotgun (WGS) entry which is preliminary data.</text>
</comment>
<sequence>MHRSCRELVQVQARRVVVAQGDAHVTRVVVVLHLLGDRLGVGVADLDGADGEGGVGLVREGLEAGQVDGVKLGDFGQLGQVDAGKDGCPGGGAQGAFNEVDAVEGDVAGCVTGQDDILVDNLAAVRPHRRVEIGLRVDGERVAMHRTVVRQRCAHK</sequence>
<protein>
    <submittedName>
        <fullName evidence="1">Uncharacterized protein</fullName>
    </submittedName>
</protein>
<evidence type="ECO:0000313" key="1">
    <source>
        <dbReference type="EMBL" id="KAK8030233.1"/>
    </source>
</evidence>
<name>A0ABR1SEI6_9PEZI</name>
<dbReference type="EMBL" id="JAQQWK010000010">
    <property type="protein sequence ID" value="KAK8030233.1"/>
    <property type="molecule type" value="Genomic_DNA"/>
</dbReference>
<dbReference type="Proteomes" id="UP001444661">
    <property type="component" value="Unassembled WGS sequence"/>
</dbReference>
<reference evidence="1 2" key="1">
    <citation type="submission" date="2023-01" db="EMBL/GenBank/DDBJ databases">
        <title>Analysis of 21 Apiospora genomes using comparative genomics revels a genus with tremendous synthesis potential of carbohydrate active enzymes and secondary metabolites.</title>
        <authorList>
            <person name="Sorensen T."/>
        </authorList>
    </citation>
    <scope>NUCLEOTIDE SEQUENCE [LARGE SCALE GENOMIC DNA]</scope>
    <source>
        <strain evidence="1 2">CBS 33761</strain>
    </source>
</reference>
<proteinExistence type="predicted"/>
<organism evidence="1 2">
    <name type="scientific">Apiospora rasikravindrae</name>
    <dbReference type="NCBI Taxonomy" id="990691"/>
    <lineage>
        <taxon>Eukaryota</taxon>
        <taxon>Fungi</taxon>
        <taxon>Dikarya</taxon>
        <taxon>Ascomycota</taxon>
        <taxon>Pezizomycotina</taxon>
        <taxon>Sordariomycetes</taxon>
        <taxon>Xylariomycetidae</taxon>
        <taxon>Amphisphaeriales</taxon>
        <taxon>Apiosporaceae</taxon>
        <taxon>Apiospora</taxon>
    </lineage>
</organism>
<evidence type="ECO:0000313" key="2">
    <source>
        <dbReference type="Proteomes" id="UP001444661"/>
    </source>
</evidence>
<accession>A0ABR1SEI6</accession>